<comment type="subcellular location">
    <subcellularLocation>
        <location evidence="2">Cytoplasm</location>
    </subcellularLocation>
</comment>
<evidence type="ECO:0000313" key="5">
    <source>
        <dbReference type="Proteomes" id="UP000034067"/>
    </source>
</evidence>
<name>A0A0G1PPD8_9BACT</name>
<dbReference type="GO" id="GO:0008360">
    <property type="term" value="P:regulation of cell shape"/>
    <property type="evidence" value="ECO:0007669"/>
    <property type="project" value="UniProtKB-UniRule"/>
</dbReference>
<dbReference type="InterPro" id="IPR002882">
    <property type="entry name" value="CofD"/>
</dbReference>
<dbReference type="CDD" id="cd07187">
    <property type="entry name" value="YvcK_like"/>
    <property type="match status" value="1"/>
</dbReference>
<organism evidence="4 5">
    <name type="scientific">Candidatus Azambacteria bacterium GW2011_GWB1_46_27</name>
    <dbReference type="NCBI Taxonomy" id="1618617"/>
    <lineage>
        <taxon>Bacteria</taxon>
        <taxon>Candidatus Azamiibacteriota</taxon>
    </lineage>
</organism>
<keyword evidence="1 2" id="KW-0963">Cytoplasm</keyword>
<comment type="function">
    <text evidence="2">Required for morphogenesis under gluconeogenic growth conditions.</text>
</comment>
<dbReference type="Gene3D" id="3.40.50.10680">
    <property type="entry name" value="CofD-like domains"/>
    <property type="match status" value="1"/>
</dbReference>
<dbReference type="NCBIfam" id="TIGR01826">
    <property type="entry name" value="CofD_related"/>
    <property type="match status" value="1"/>
</dbReference>
<sequence>MKKMSEATKEKRIVVIGGGTGVFTVLSGLKKYPLHLSAIVSMADDGGSTGLLREEFGILPPGDVRRALVALAKTDYRLMSELFNYRFSEGLLSGHNFGNLFITALERLTGNFEKAIYEAGKVLAIQGEVIPVTLDSAKLYAELENGVIVSGETNIDIPKHDPSLKIKKVFLRPVCEANTKAIEAVKKADLIVLGPGDLYTSLIPNLLVKGILSAIRASKAKKVYLCNLMTKLGETNKFAALDFADEIENYLGKAVLNYFIVNKTQPAEDRLRRYSEEKAILVEHKKSDFKGKKYKTISADLLRKNGFIRHDPDKLAKLLLSLI</sequence>
<dbReference type="Pfam" id="PF01933">
    <property type="entry name" value="CofD"/>
    <property type="match status" value="1"/>
</dbReference>
<feature type="transmembrane region" description="Helical" evidence="3">
    <location>
        <begin position="12"/>
        <end position="29"/>
    </location>
</feature>
<evidence type="ECO:0000256" key="3">
    <source>
        <dbReference type="SAM" id="Phobius"/>
    </source>
</evidence>
<dbReference type="GO" id="GO:0043743">
    <property type="term" value="F:LPPG:FO 2-phospho-L-lactate transferase activity"/>
    <property type="evidence" value="ECO:0007669"/>
    <property type="project" value="InterPro"/>
</dbReference>
<evidence type="ECO:0000313" key="4">
    <source>
        <dbReference type="EMBL" id="KKU34619.1"/>
    </source>
</evidence>
<keyword evidence="3" id="KW-0812">Transmembrane</keyword>
<evidence type="ECO:0000256" key="2">
    <source>
        <dbReference type="HAMAP-Rule" id="MF_00973"/>
    </source>
</evidence>
<keyword evidence="3" id="KW-0472">Membrane</keyword>
<dbReference type="HAMAP" id="MF_00973">
    <property type="entry name" value="Gluconeogen_factor"/>
    <property type="match status" value="1"/>
</dbReference>
<dbReference type="SUPFAM" id="SSF142338">
    <property type="entry name" value="CofD-like"/>
    <property type="match status" value="1"/>
</dbReference>
<evidence type="ECO:0000256" key="1">
    <source>
        <dbReference type="ARBA" id="ARBA00022490"/>
    </source>
</evidence>
<dbReference type="InterPro" id="IPR038136">
    <property type="entry name" value="CofD-like_dom_sf"/>
</dbReference>
<reference evidence="4 5" key="1">
    <citation type="journal article" date="2015" name="Nature">
        <title>rRNA introns, odd ribosomes, and small enigmatic genomes across a large radiation of phyla.</title>
        <authorList>
            <person name="Brown C.T."/>
            <person name="Hug L.A."/>
            <person name="Thomas B.C."/>
            <person name="Sharon I."/>
            <person name="Castelle C.J."/>
            <person name="Singh A."/>
            <person name="Wilkins M.J."/>
            <person name="Williams K.H."/>
            <person name="Banfield J.F."/>
        </authorList>
    </citation>
    <scope>NUCLEOTIDE SEQUENCE [LARGE SCALE GENOMIC DNA]</scope>
</reference>
<dbReference type="EMBL" id="LCMJ01000029">
    <property type="protein sequence ID" value="KKU34619.1"/>
    <property type="molecule type" value="Genomic_DNA"/>
</dbReference>
<dbReference type="GO" id="GO:0005737">
    <property type="term" value="C:cytoplasm"/>
    <property type="evidence" value="ECO:0007669"/>
    <property type="project" value="UniProtKB-SubCell"/>
</dbReference>
<dbReference type="PANTHER" id="PTHR30135:SF3">
    <property type="entry name" value="GLUCONEOGENESIS FACTOR-RELATED"/>
    <property type="match status" value="1"/>
</dbReference>
<proteinExistence type="inferred from homology"/>
<dbReference type="AlphaFoldDB" id="A0A0G1PPD8"/>
<dbReference type="PATRIC" id="fig|1618617.3.peg.416"/>
<comment type="similarity">
    <text evidence="2">Belongs to the gluconeogenesis factor family.</text>
</comment>
<dbReference type="PANTHER" id="PTHR30135">
    <property type="entry name" value="UNCHARACTERIZED PROTEIN YVCK-RELATED"/>
    <property type="match status" value="1"/>
</dbReference>
<accession>A0A0G1PPD8</accession>
<dbReference type="Proteomes" id="UP000034067">
    <property type="component" value="Unassembled WGS sequence"/>
</dbReference>
<dbReference type="InterPro" id="IPR010119">
    <property type="entry name" value="Gluconeogen_factor"/>
</dbReference>
<protein>
    <recommendedName>
        <fullName evidence="2">Putative gluconeogenesis factor</fullName>
    </recommendedName>
</protein>
<gene>
    <name evidence="4" type="ORF">UX48_C0029G0012</name>
</gene>
<keyword evidence="3" id="KW-1133">Transmembrane helix</keyword>
<comment type="caution">
    <text evidence="4">The sequence shown here is derived from an EMBL/GenBank/DDBJ whole genome shotgun (WGS) entry which is preliminary data.</text>
</comment>